<dbReference type="EMBL" id="GBRH01187782">
    <property type="protein sequence ID" value="JAE10114.1"/>
    <property type="molecule type" value="Transcribed_RNA"/>
</dbReference>
<evidence type="ECO:0000313" key="2">
    <source>
        <dbReference type="EMBL" id="JAE10114.1"/>
    </source>
</evidence>
<accession>A0A0A9FFZ4</accession>
<keyword evidence="1" id="KW-1133">Transmembrane helix</keyword>
<keyword evidence="1" id="KW-0812">Transmembrane</keyword>
<feature type="transmembrane region" description="Helical" evidence="1">
    <location>
        <begin position="46"/>
        <end position="62"/>
    </location>
</feature>
<reference evidence="2" key="2">
    <citation type="journal article" date="2015" name="Data Brief">
        <title>Shoot transcriptome of the giant reed, Arundo donax.</title>
        <authorList>
            <person name="Barrero R.A."/>
            <person name="Guerrero F.D."/>
            <person name="Moolhuijzen P."/>
            <person name="Goolsby J.A."/>
            <person name="Tidwell J."/>
            <person name="Bellgard S.E."/>
            <person name="Bellgard M.I."/>
        </authorList>
    </citation>
    <scope>NUCLEOTIDE SEQUENCE</scope>
    <source>
        <tissue evidence="2">Shoot tissue taken approximately 20 cm above the soil surface</tissue>
    </source>
</reference>
<dbReference type="AlphaFoldDB" id="A0A0A9FFZ4"/>
<keyword evidence="1" id="KW-0472">Membrane</keyword>
<reference evidence="2" key="1">
    <citation type="submission" date="2014-09" db="EMBL/GenBank/DDBJ databases">
        <authorList>
            <person name="Magalhaes I.L.F."/>
            <person name="Oliveira U."/>
            <person name="Santos F.R."/>
            <person name="Vidigal T.H.D.A."/>
            <person name="Brescovit A.D."/>
            <person name="Santos A.J."/>
        </authorList>
    </citation>
    <scope>NUCLEOTIDE SEQUENCE</scope>
    <source>
        <tissue evidence="2">Shoot tissue taken approximately 20 cm above the soil surface</tissue>
    </source>
</reference>
<name>A0A0A9FFZ4_ARUDO</name>
<evidence type="ECO:0000256" key="1">
    <source>
        <dbReference type="SAM" id="Phobius"/>
    </source>
</evidence>
<proteinExistence type="predicted"/>
<organism evidence="2">
    <name type="scientific">Arundo donax</name>
    <name type="common">Giant reed</name>
    <name type="synonym">Donax arundinaceus</name>
    <dbReference type="NCBI Taxonomy" id="35708"/>
    <lineage>
        <taxon>Eukaryota</taxon>
        <taxon>Viridiplantae</taxon>
        <taxon>Streptophyta</taxon>
        <taxon>Embryophyta</taxon>
        <taxon>Tracheophyta</taxon>
        <taxon>Spermatophyta</taxon>
        <taxon>Magnoliopsida</taxon>
        <taxon>Liliopsida</taxon>
        <taxon>Poales</taxon>
        <taxon>Poaceae</taxon>
        <taxon>PACMAD clade</taxon>
        <taxon>Arundinoideae</taxon>
        <taxon>Arundineae</taxon>
        <taxon>Arundo</taxon>
    </lineage>
</organism>
<protein>
    <submittedName>
        <fullName evidence="2">Uncharacterized protein</fullName>
    </submittedName>
</protein>
<sequence length="63" mass="7197">MFFSTVFLSALHTSYLSSVCLCAFTIYMVQMCNLPNCNLNFFEFNLYFLSILNISGSTLLSFI</sequence>